<evidence type="ECO:0000259" key="6">
    <source>
        <dbReference type="PROSITE" id="PS50305"/>
    </source>
</evidence>
<dbReference type="GO" id="GO:0005737">
    <property type="term" value="C:cytoplasm"/>
    <property type="evidence" value="ECO:0007669"/>
    <property type="project" value="UniProtKB-SubCell"/>
</dbReference>
<feature type="binding site" evidence="4">
    <location>
        <position position="212"/>
    </location>
    <ligand>
        <name>NAD(+)</name>
        <dbReference type="ChEBI" id="CHEBI:57540"/>
    </ligand>
</feature>
<organism evidence="7 8">
    <name type="scientific">Anaerorhabdus furcosa</name>
    <dbReference type="NCBI Taxonomy" id="118967"/>
    <lineage>
        <taxon>Bacteria</taxon>
        <taxon>Bacillati</taxon>
        <taxon>Bacillota</taxon>
        <taxon>Erysipelotrichia</taxon>
        <taxon>Erysipelotrichales</taxon>
        <taxon>Erysipelotrichaceae</taxon>
        <taxon>Anaerorhabdus</taxon>
    </lineage>
</organism>
<proteinExistence type="inferred from homology"/>
<dbReference type="EMBL" id="FUWY01000002">
    <property type="protein sequence ID" value="SJZ54523.1"/>
    <property type="molecule type" value="Genomic_DNA"/>
</dbReference>
<evidence type="ECO:0000313" key="7">
    <source>
        <dbReference type="EMBL" id="SJZ54523.1"/>
    </source>
</evidence>
<feature type="binding site" evidence="4">
    <location>
        <position position="105"/>
    </location>
    <ligand>
        <name>NAD(+)</name>
        <dbReference type="ChEBI" id="CHEBI:57540"/>
    </ligand>
</feature>
<keyword evidence="2 4" id="KW-0808">Transferase</keyword>
<keyword evidence="8" id="KW-1185">Reference proteome</keyword>
<comment type="catalytic activity">
    <reaction evidence="4">
        <text>N(6)-acetyl-L-lysyl-[protein] + NAD(+) + H2O = 2''-O-acetyl-ADP-D-ribose + nicotinamide + L-lysyl-[protein]</text>
        <dbReference type="Rhea" id="RHEA:43636"/>
        <dbReference type="Rhea" id="RHEA-COMP:9752"/>
        <dbReference type="Rhea" id="RHEA-COMP:10731"/>
        <dbReference type="ChEBI" id="CHEBI:15377"/>
        <dbReference type="ChEBI" id="CHEBI:17154"/>
        <dbReference type="ChEBI" id="CHEBI:29969"/>
        <dbReference type="ChEBI" id="CHEBI:57540"/>
        <dbReference type="ChEBI" id="CHEBI:61930"/>
        <dbReference type="ChEBI" id="CHEBI:83767"/>
        <dbReference type="EC" id="2.3.1.286"/>
    </reaction>
</comment>
<comment type="cofactor">
    <cofactor evidence="4">
        <name>Zn(2+)</name>
        <dbReference type="ChEBI" id="CHEBI:29105"/>
    </cofactor>
    <text evidence="4">Binds 1 zinc ion per subunit.</text>
</comment>
<dbReference type="OrthoDB" id="9800582at2"/>
<feature type="binding site" evidence="4">
    <location>
        <position position="105"/>
    </location>
    <ligand>
        <name>nicotinamide</name>
        <dbReference type="ChEBI" id="CHEBI:17154"/>
    </ligand>
</feature>
<dbReference type="GO" id="GO:0070403">
    <property type="term" value="F:NAD+ binding"/>
    <property type="evidence" value="ECO:0007669"/>
    <property type="project" value="UniProtKB-UniRule"/>
</dbReference>
<feature type="binding site" evidence="4 5">
    <location>
        <position position="151"/>
    </location>
    <ligand>
        <name>Zn(2+)</name>
        <dbReference type="ChEBI" id="CHEBI:29105"/>
    </ligand>
</feature>
<reference evidence="8" key="1">
    <citation type="submission" date="2017-02" db="EMBL/GenBank/DDBJ databases">
        <authorList>
            <person name="Varghese N."/>
            <person name="Submissions S."/>
        </authorList>
    </citation>
    <scope>NUCLEOTIDE SEQUENCE [LARGE SCALE GENOMIC DNA]</scope>
    <source>
        <strain evidence="8">ATCC 25662</strain>
    </source>
</reference>
<dbReference type="Gene3D" id="3.30.1600.10">
    <property type="entry name" value="SIR2/SIRT2 'Small Domain"/>
    <property type="match status" value="1"/>
</dbReference>
<feature type="binding site" evidence="4">
    <location>
        <position position="190"/>
    </location>
    <ligand>
        <name>NAD(+)</name>
        <dbReference type="ChEBI" id="CHEBI:57540"/>
    </ligand>
</feature>
<gene>
    <name evidence="4" type="primary">cobB</name>
    <name evidence="7" type="ORF">SAMN02745191_0905</name>
</gene>
<evidence type="ECO:0000256" key="3">
    <source>
        <dbReference type="ARBA" id="ARBA00023027"/>
    </source>
</evidence>
<feature type="binding site" evidence="4">
    <location>
        <position position="120"/>
    </location>
    <ligand>
        <name>NAD(+)</name>
        <dbReference type="ChEBI" id="CHEBI:57540"/>
    </ligand>
</feature>
<dbReference type="InterPro" id="IPR026590">
    <property type="entry name" value="Ssirtuin_cat_dom"/>
</dbReference>
<accession>A0A1T4LIG1</accession>
<keyword evidence="4 5" id="KW-0862">Zinc</keyword>
<dbReference type="EC" id="2.3.1.286" evidence="4"/>
<dbReference type="GO" id="GO:0008270">
    <property type="term" value="F:zinc ion binding"/>
    <property type="evidence" value="ECO:0007669"/>
    <property type="project" value="UniProtKB-UniRule"/>
</dbReference>
<dbReference type="NCBIfam" id="NF001753">
    <property type="entry name" value="PRK00481.1-3"/>
    <property type="match status" value="1"/>
</dbReference>
<dbReference type="Pfam" id="PF02146">
    <property type="entry name" value="SIR2"/>
    <property type="match status" value="1"/>
</dbReference>
<dbReference type="HAMAP" id="MF_01968">
    <property type="entry name" value="Sirtuin_ClassU"/>
    <property type="match status" value="1"/>
</dbReference>
<evidence type="ECO:0000313" key="8">
    <source>
        <dbReference type="Proteomes" id="UP000243297"/>
    </source>
</evidence>
<dbReference type="InterPro" id="IPR029035">
    <property type="entry name" value="DHS-like_NAD/FAD-binding_dom"/>
</dbReference>
<dbReference type="InterPro" id="IPR028628">
    <property type="entry name" value="Sirtuin_class_U"/>
</dbReference>
<dbReference type="STRING" id="118967.SAMN02745191_0905"/>
<keyword evidence="1 4" id="KW-0963">Cytoplasm</keyword>
<dbReference type="InterPro" id="IPR003000">
    <property type="entry name" value="Sirtuin"/>
</dbReference>
<feature type="binding site" evidence="4 5">
    <location>
        <position position="131"/>
    </location>
    <ligand>
        <name>Zn(2+)</name>
        <dbReference type="ChEBI" id="CHEBI:29105"/>
    </ligand>
</feature>
<feature type="binding site" evidence="4">
    <location>
        <position position="35"/>
    </location>
    <ligand>
        <name>NAD(+)</name>
        <dbReference type="ChEBI" id="CHEBI:57540"/>
    </ligand>
</feature>
<feature type="binding site" evidence="4">
    <location>
        <position position="189"/>
    </location>
    <ligand>
        <name>NAD(+)</name>
        <dbReference type="ChEBI" id="CHEBI:57540"/>
    </ligand>
</feature>
<evidence type="ECO:0000256" key="2">
    <source>
        <dbReference type="ARBA" id="ARBA00022679"/>
    </source>
</evidence>
<dbReference type="NCBIfam" id="NF001752">
    <property type="entry name" value="PRK00481.1-1"/>
    <property type="match status" value="1"/>
</dbReference>
<dbReference type="Proteomes" id="UP000243297">
    <property type="component" value="Unassembled WGS sequence"/>
</dbReference>
<comment type="similarity">
    <text evidence="4">Belongs to the sirtuin family. Class U subfamily.</text>
</comment>
<dbReference type="SUPFAM" id="SSF52467">
    <property type="entry name" value="DHS-like NAD/FAD-binding domain"/>
    <property type="match status" value="1"/>
</dbReference>
<feature type="binding site" evidence="4">
    <location>
        <position position="34"/>
    </location>
    <ligand>
        <name>NAD(+)</name>
        <dbReference type="ChEBI" id="CHEBI:57540"/>
    </ligand>
</feature>
<keyword evidence="3 4" id="KW-0520">NAD</keyword>
<feature type="binding site" evidence="4">
    <location>
        <position position="104"/>
    </location>
    <ligand>
        <name>nicotinamide</name>
        <dbReference type="ChEBI" id="CHEBI:17154"/>
    </ligand>
</feature>
<name>A0A1T4LIG1_9FIRM</name>
<feature type="binding site" evidence="4">
    <location>
        <position position="34"/>
    </location>
    <ligand>
        <name>nicotinamide</name>
        <dbReference type="ChEBI" id="CHEBI:17154"/>
    </ligand>
</feature>
<comment type="subcellular location">
    <subcellularLocation>
        <location evidence="4">Cytoplasm</location>
    </subcellularLocation>
</comment>
<dbReference type="InterPro" id="IPR050134">
    <property type="entry name" value="NAD-dep_sirtuin_deacylases"/>
</dbReference>
<feature type="binding site" evidence="4">
    <location>
        <position position="102"/>
    </location>
    <ligand>
        <name>NAD(+)</name>
        <dbReference type="ChEBI" id="CHEBI:57540"/>
    </ligand>
</feature>
<evidence type="ECO:0000256" key="5">
    <source>
        <dbReference type="PROSITE-ProRule" id="PRU00236"/>
    </source>
</evidence>
<feature type="domain" description="Deacetylase sirtuin-type" evidence="6">
    <location>
        <begin position="1"/>
        <end position="240"/>
    </location>
</feature>
<feature type="binding site" evidence="4">
    <location>
        <position position="23"/>
    </location>
    <ligand>
        <name>NAD(+)</name>
        <dbReference type="ChEBI" id="CHEBI:57540"/>
    </ligand>
</feature>
<feature type="active site" description="Proton acceptor" evidence="4 5">
    <location>
        <position position="120"/>
    </location>
</feature>
<feature type="binding site" evidence="4">
    <location>
        <position position="104"/>
    </location>
    <ligand>
        <name>NAD(+)</name>
        <dbReference type="ChEBI" id="CHEBI:57540"/>
    </ligand>
</feature>
<evidence type="ECO:0000256" key="4">
    <source>
        <dbReference type="HAMAP-Rule" id="MF_01968"/>
    </source>
</evidence>
<feature type="binding site" evidence="4 5">
    <location>
        <position position="149"/>
    </location>
    <ligand>
        <name>Zn(2+)</name>
        <dbReference type="ChEBI" id="CHEBI:29105"/>
    </ligand>
</feature>
<dbReference type="RefSeq" id="WP_078711331.1">
    <property type="nucleotide sequence ID" value="NZ_FUWY01000002.1"/>
</dbReference>
<dbReference type="PANTHER" id="PTHR11085:SF4">
    <property type="entry name" value="NAD-DEPENDENT PROTEIN DEACYLASE"/>
    <property type="match status" value="1"/>
</dbReference>
<protein>
    <recommendedName>
        <fullName evidence="4">NAD-dependent protein deacetylase</fullName>
        <ecNumber evidence="4">2.3.1.286</ecNumber>
    </recommendedName>
    <alternativeName>
        <fullName evidence="4">Regulatory protein SIR2 homolog</fullName>
    </alternativeName>
</protein>
<evidence type="ECO:0000256" key="1">
    <source>
        <dbReference type="ARBA" id="ARBA00022490"/>
    </source>
</evidence>
<comment type="caution">
    <text evidence="4">Lacks conserved residue(s) required for the propagation of feature annotation.</text>
</comment>
<dbReference type="PROSITE" id="PS50305">
    <property type="entry name" value="SIRTUIN"/>
    <property type="match status" value="1"/>
</dbReference>
<dbReference type="InterPro" id="IPR026591">
    <property type="entry name" value="Sirtuin_cat_small_dom_sf"/>
</dbReference>
<dbReference type="Gene3D" id="3.40.50.1220">
    <property type="entry name" value="TPP-binding domain"/>
    <property type="match status" value="1"/>
</dbReference>
<feature type="binding site" evidence="4 5">
    <location>
        <position position="128"/>
    </location>
    <ligand>
        <name>Zn(2+)</name>
        <dbReference type="ChEBI" id="CHEBI:29105"/>
    </ligand>
</feature>
<feature type="binding site" evidence="4">
    <location>
        <position position="27"/>
    </location>
    <ligand>
        <name>NAD(+)</name>
        <dbReference type="ChEBI" id="CHEBI:57540"/>
    </ligand>
</feature>
<dbReference type="GO" id="GO:0017136">
    <property type="term" value="F:histone deacetylase activity, NAD-dependent"/>
    <property type="evidence" value="ECO:0007669"/>
    <property type="project" value="TreeGrafter"/>
</dbReference>
<dbReference type="PANTHER" id="PTHR11085">
    <property type="entry name" value="NAD-DEPENDENT PROTEIN DEACYLASE SIRTUIN-5, MITOCHONDRIAL-RELATED"/>
    <property type="match status" value="1"/>
</dbReference>
<comment type="function">
    <text evidence="4">NAD-dependent protein deacetylase which modulates the activities of several enzymes which are inactive in their acetylated form.</text>
</comment>
<sequence length="240" mass="27136">MNQIEQLQNLIDKSSNIVFFTGAGISTESNIPDFRSTSGLYNQEYPYPPETILSHHFFMDNPNEFYRFYRNKMIYRDAKPNLAHEAIANLERNGKCLGVITQNIDNLHQLAGSTHVVELHGSVYRNHCTKCNKYYSLDEIISKDLVPCCDCGGVIKPDVILYEEALDESVIDEALKMILSADLLIVCGTSLSVYPAAGFLRYFRGNHLVLLNKTSTPYDNQADLIIQDSLGNIFKQINTK</sequence>
<keyword evidence="4 5" id="KW-0479">Metal-binding</keyword>
<dbReference type="AlphaFoldDB" id="A0A1T4LIG1"/>